<reference evidence="8" key="1">
    <citation type="submission" date="2020-01" db="EMBL/GenBank/DDBJ databases">
        <authorList>
            <person name="Xu W."/>
        </authorList>
    </citation>
    <scope>NUCLEOTIDE SEQUENCE</scope>
</reference>
<organism evidence="8">
    <name type="scientific">Flammulina velutipes</name>
    <name type="common">Agaricus velutipes</name>
    <dbReference type="NCBI Taxonomy" id="38945"/>
    <lineage>
        <taxon>Eukaryota</taxon>
        <taxon>Fungi</taxon>
        <taxon>Dikarya</taxon>
        <taxon>Basidiomycota</taxon>
        <taxon>Agaricomycotina</taxon>
        <taxon>Agaricomycetes</taxon>
        <taxon>Agaricomycetidae</taxon>
        <taxon>Agaricales</taxon>
        <taxon>Marasmiineae</taxon>
        <taxon>Physalacriaceae</taxon>
        <taxon>Flammulina</taxon>
    </lineage>
</organism>
<evidence type="ECO:0000256" key="1">
    <source>
        <dbReference type="ARBA" id="ARBA00005800"/>
    </source>
</evidence>
<gene>
    <name evidence="8" type="primary">Hd2</name>
</gene>
<dbReference type="CDD" id="cd00086">
    <property type="entry name" value="homeodomain"/>
    <property type="match status" value="1"/>
</dbReference>
<proteinExistence type="inferred from homology"/>
<evidence type="ECO:0000259" key="7">
    <source>
        <dbReference type="PROSITE" id="PS50071"/>
    </source>
</evidence>
<feature type="compositionally biased region" description="Polar residues" evidence="6">
    <location>
        <begin position="14"/>
        <end position="29"/>
    </location>
</feature>
<dbReference type="InterPro" id="IPR001356">
    <property type="entry name" value="HD"/>
</dbReference>
<protein>
    <submittedName>
        <fullName evidence="8">Homeodomain 2 protein isoform 2</fullName>
    </submittedName>
</protein>
<sequence length="209" mass="23627">MYEPRLEQEETRSGGYTSYTPATHPQTDVQHPYALPSSHPPHPILSSLHRRSYLDIVNNPTGMNAIYQQRKIRGKLPKATTDYLKAWLYLHCDHPYPNDEEKRQLCIATGLSLSQLSNWMVNARRRILAPARRISVPEHLNMPPPPMLHDNSRFTSATIPPTVDSGADNASPALLSYQRVYQPTSDWSSCDEGISGYVQRSHPPDGRLS</sequence>
<evidence type="ECO:0000256" key="2">
    <source>
        <dbReference type="ARBA" id="ARBA00023125"/>
    </source>
</evidence>
<dbReference type="PANTHER" id="PTHR11850">
    <property type="entry name" value="HOMEOBOX PROTEIN TRANSCRIPTION FACTORS"/>
    <property type="match status" value="1"/>
</dbReference>
<keyword evidence="2 5" id="KW-0238">DNA-binding</keyword>
<dbReference type="InterPro" id="IPR008422">
    <property type="entry name" value="KN_HD"/>
</dbReference>
<evidence type="ECO:0000256" key="6">
    <source>
        <dbReference type="SAM" id="MobiDB-lite"/>
    </source>
</evidence>
<comment type="similarity">
    <text evidence="1">Belongs to the TALE/M-ATYP homeobox family.</text>
</comment>
<evidence type="ECO:0000256" key="4">
    <source>
        <dbReference type="ARBA" id="ARBA00023242"/>
    </source>
</evidence>
<accession>A0A6C0N158</accession>
<evidence type="ECO:0000256" key="5">
    <source>
        <dbReference type="PROSITE-ProRule" id="PRU00108"/>
    </source>
</evidence>
<dbReference type="GO" id="GO:0003677">
    <property type="term" value="F:DNA binding"/>
    <property type="evidence" value="ECO:0007669"/>
    <property type="project" value="UniProtKB-UniRule"/>
</dbReference>
<dbReference type="PROSITE" id="PS50071">
    <property type="entry name" value="HOMEOBOX_2"/>
    <property type="match status" value="1"/>
</dbReference>
<dbReference type="SUPFAM" id="SSF46689">
    <property type="entry name" value="Homeodomain-like"/>
    <property type="match status" value="1"/>
</dbReference>
<feature type="domain" description="Homeobox" evidence="7">
    <location>
        <begin position="67"/>
        <end position="130"/>
    </location>
</feature>
<feature type="region of interest" description="Disordered" evidence="6">
    <location>
        <begin position="1"/>
        <end position="41"/>
    </location>
</feature>
<comment type="subcellular location">
    <subcellularLocation>
        <location evidence="5">Nucleus</location>
    </subcellularLocation>
</comment>
<name>A0A6C0N158_FLAVE</name>
<feature type="region of interest" description="Disordered" evidence="6">
    <location>
        <begin position="186"/>
        <end position="209"/>
    </location>
</feature>
<dbReference type="InterPro" id="IPR009057">
    <property type="entry name" value="Homeodomain-like_sf"/>
</dbReference>
<feature type="region of interest" description="Disordered" evidence="6">
    <location>
        <begin position="151"/>
        <end position="170"/>
    </location>
</feature>
<dbReference type="InterPro" id="IPR050224">
    <property type="entry name" value="TALE_homeobox"/>
</dbReference>
<dbReference type="Pfam" id="PF05920">
    <property type="entry name" value="Homeobox_KN"/>
    <property type="match status" value="1"/>
</dbReference>
<keyword evidence="4 5" id="KW-0539">Nucleus</keyword>
<dbReference type="GO" id="GO:0005634">
    <property type="term" value="C:nucleus"/>
    <property type="evidence" value="ECO:0007669"/>
    <property type="project" value="UniProtKB-SubCell"/>
</dbReference>
<evidence type="ECO:0000313" key="8">
    <source>
        <dbReference type="EMBL" id="QHW03276.1"/>
    </source>
</evidence>
<keyword evidence="3 5" id="KW-0371">Homeobox</keyword>
<evidence type="ECO:0000256" key="3">
    <source>
        <dbReference type="ARBA" id="ARBA00023155"/>
    </source>
</evidence>
<dbReference type="SMART" id="SM00389">
    <property type="entry name" value="HOX"/>
    <property type="match status" value="1"/>
</dbReference>
<feature type="DNA-binding region" description="Homeobox" evidence="5">
    <location>
        <begin position="69"/>
        <end position="131"/>
    </location>
</feature>
<dbReference type="AlphaFoldDB" id="A0A6C0N158"/>
<dbReference type="EMBL" id="MN964260">
    <property type="protein sequence ID" value="QHW03276.1"/>
    <property type="molecule type" value="Genomic_DNA"/>
</dbReference>
<dbReference type="GO" id="GO:0006355">
    <property type="term" value="P:regulation of DNA-templated transcription"/>
    <property type="evidence" value="ECO:0007669"/>
    <property type="project" value="InterPro"/>
</dbReference>
<dbReference type="Gene3D" id="1.10.10.60">
    <property type="entry name" value="Homeodomain-like"/>
    <property type="match status" value="1"/>
</dbReference>
<feature type="compositionally biased region" description="Basic and acidic residues" evidence="6">
    <location>
        <begin position="1"/>
        <end position="12"/>
    </location>
</feature>